<sequence length="457" mass="49005">MMNDLFKKVDFSVYANAVEKVKTVTPEGRVSQVIGLIAEGDSLGLGVGGVCRIINDHGLAVMAEVVGFRQEKALFMPFGEIRGISMGSRIVPVASSPMVPVGDDMLGRVLDGMGNPIDNKGPISGSTSYYLYGKPLGPLERKRIKEPLDVGIGAINSMITLGRGQRVAIMAGSGVGKSVLMGMMTKHTNADVVVIGLIGERGREVKDFVEETLGEEGLKRAVLVAATSDSPPLTRMRGAYLATTIAEYFRDQGKDVLLMLDSITRFAMSSRDVGLAAGEPPTTRGYTPSFFVQIPILLERPGVLESGGSITGIYTVLVEGDDMNDPVGDTVRSITDGHIVLSRDLANRGHYPAIDVMASVSRVMRDVSKPEHMAMRDKAVNIMAAYRNAEDMITIGAYVDGSNPDVDQARKLMPGINRLLRQNIGQKMNMQASVAGLKRALGIKGSPTEPKKTKPNP</sequence>
<evidence type="ECO:0000256" key="10">
    <source>
        <dbReference type="ARBA" id="ARBA00022967"/>
    </source>
</evidence>
<keyword evidence="9" id="KW-0653">Protein transport</keyword>
<dbReference type="EMBL" id="CP036313">
    <property type="protein sequence ID" value="QBH12947.1"/>
    <property type="molecule type" value="Genomic_DNA"/>
</dbReference>
<evidence type="ECO:0000256" key="8">
    <source>
        <dbReference type="ARBA" id="ARBA00022840"/>
    </source>
</evidence>
<organism evidence="19 20">
    <name type="scientific">Desulfobacter hydrogenophilus</name>
    <dbReference type="NCBI Taxonomy" id="2291"/>
    <lineage>
        <taxon>Bacteria</taxon>
        <taxon>Pseudomonadati</taxon>
        <taxon>Thermodesulfobacteriota</taxon>
        <taxon>Desulfobacteria</taxon>
        <taxon>Desulfobacterales</taxon>
        <taxon>Desulfobacteraceae</taxon>
        <taxon>Desulfobacter</taxon>
    </lineage>
</organism>
<keyword evidence="21" id="KW-1185">Reference proteome</keyword>
<dbReference type="InterPro" id="IPR020003">
    <property type="entry name" value="ATPase_a/bsu_AS"/>
</dbReference>
<dbReference type="PANTHER" id="PTHR15184">
    <property type="entry name" value="ATP SYNTHASE"/>
    <property type="match status" value="1"/>
</dbReference>
<evidence type="ECO:0000256" key="9">
    <source>
        <dbReference type="ARBA" id="ARBA00022927"/>
    </source>
</evidence>
<dbReference type="GO" id="GO:0008564">
    <property type="term" value="F:protein-exporting ATPase activity"/>
    <property type="evidence" value="ECO:0007669"/>
    <property type="project" value="UniProtKB-EC"/>
</dbReference>
<dbReference type="Gene3D" id="3.40.50.12240">
    <property type="match status" value="1"/>
</dbReference>
<keyword evidence="8" id="KW-0067">ATP-binding</keyword>
<accession>A0A328FJF1</accession>
<dbReference type="InterPro" id="IPR005714">
    <property type="entry name" value="ATPase_T3SS_FliI/YscN"/>
</dbReference>
<keyword evidence="4" id="KW-0813">Transport</keyword>
<keyword evidence="5" id="KW-0963">Cytoplasm</keyword>
<evidence type="ECO:0000256" key="5">
    <source>
        <dbReference type="ARBA" id="ARBA00022490"/>
    </source>
</evidence>
<dbReference type="GO" id="GO:0005524">
    <property type="term" value="F:ATP binding"/>
    <property type="evidence" value="ECO:0007669"/>
    <property type="project" value="UniProtKB-KW"/>
</dbReference>
<keyword evidence="7" id="KW-0375">Hydrogen ion transport</keyword>
<dbReference type="Pfam" id="PF18269">
    <property type="entry name" value="T3SS_ATPase_C"/>
    <property type="match status" value="1"/>
</dbReference>
<reference evidence="19 20" key="1">
    <citation type="submission" date="2018-06" db="EMBL/GenBank/DDBJ databases">
        <title>Complete Genome Sequence of Desulfobacter hydrogenophilus (DSM3380).</title>
        <authorList>
            <person name="Marietou A."/>
            <person name="Schreiber L."/>
            <person name="Marshall I."/>
            <person name="Jorgensen B."/>
        </authorList>
    </citation>
    <scope>NUCLEOTIDE SEQUENCE [LARGE SCALE GENOMIC DNA]</scope>
    <source>
        <strain evidence="19 20">DSM 3380</strain>
    </source>
</reference>
<dbReference type="NCBIfam" id="TIGR01026">
    <property type="entry name" value="fliI_yscN"/>
    <property type="match status" value="1"/>
</dbReference>
<evidence type="ECO:0000256" key="15">
    <source>
        <dbReference type="ARBA" id="ARBA00026013"/>
    </source>
</evidence>
<evidence type="ECO:0000313" key="18">
    <source>
        <dbReference type="EMBL" id="QBH12947.1"/>
    </source>
</evidence>
<dbReference type="InterPro" id="IPR003593">
    <property type="entry name" value="AAA+_ATPase"/>
</dbReference>
<evidence type="ECO:0000256" key="3">
    <source>
        <dbReference type="ARBA" id="ARBA00008936"/>
    </source>
</evidence>
<proteinExistence type="inferred from homology"/>
<dbReference type="GO" id="GO:0005737">
    <property type="term" value="C:cytoplasm"/>
    <property type="evidence" value="ECO:0007669"/>
    <property type="project" value="UniProtKB-SubCell"/>
</dbReference>
<evidence type="ECO:0000259" key="17">
    <source>
        <dbReference type="SMART" id="SM00382"/>
    </source>
</evidence>
<evidence type="ECO:0000256" key="4">
    <source>
        <dbReference type="ARBA" id="ARBA00022448"/>
    </source>
</evidence>
<keyword evidence="14" id="KW-0066">ATP synthesis</keyword>
<reference evidence="18 21" key="2">
    <citation type="submission" date="2019-02" db="EMBL/GenBank/DDBJ databases">
        <title>Complete genome sequence of Desulfobacter hydrogenophilus AcRS1.</title>
        <authorList>
            <person name="Marietou A."/>
            <person name="Lund M.B."/>
            <person name="Marshall I.P.G."/>
            <person name="Schreiber L."/>
            <person name="Jorgensen B."/>
        </authorList>
    </citation>
    <scope>NUCLEOTIDE SEQUENCE [LARGE SCALE GENOMIC DNA]</scope>
    <source>
        <strain evidence="18 21">AcRS1</strain>
    </source>
</reference>
<feature type="domain" description="AAA+ ATPase" evidence="17">
    <location>
        <begin position="163"/>
        <end position="345"/>
    </location>
</feature>
<dbReference type="InterPro" id="IPR040627">
    <property type="entry name" value="T3SS_ATPase_C"/>
</dbReference>
<dbReference type="RefSeq" id="WP_111952585.1">
    <property type="nucleotide sequence ID" value="NZ_CP036313.1"/>
</dbReference>
<keyword evidence="11" id="KW-0406">Ion transport</keyword>
<keyword evidence="12" id="KW-0472">Membrane</keyword>
<dbReference type="OrthoDB" id="9803053at2"/>
<comment type="subunit">
    <text evidence="15">F-type ATPases have 2 components, CF(1) - the catalytic core - and CF(0) - the membrane proton channel. CF(1) has five subunits: alpha(3), beta(3), gamma(1), delta(1), epsilon(1). CF(0) has four main subunits: a(1), b(1), b'(1) and c(9-12).</text>
</comment>
<dbReference type="SUPFAM" id="SSF52540">
    <property type="entry name" value="P-loop containing nucleoside triphosphate hydrolases"/>
    <property type="match status" value="1"/>
</dbReference>
<dbReference type="AlphaFoldDB" id="A0A328FJF1"/>
<comment type="catalytic activity">
    <reaction evidence="16">
        <text>ATP + H2O + cellular proteinSide 1 = ADP + phosphate + cellular proteinSide 2.</text>
        <dbReference type="EC" id="7.4.2.8"/>
    </reaction>
</comment>
<evidence type="ECO:0000256" key="11">
    <source>
        <dbReference type="ARBA" id="ARBA00023065"/>
    </source>
</evidence>
<dbReference type="InterPro" id="IPR050053">
    <property type="entry name" value="ATPase_alpha/beta_chains"/>
</dbReference>
<evidence type="ECO:0000256" key="2">
    <source>
        <dbReference type="ARBA" id="ARBA00004496"/>
    </source>
</evidence>
<evidence type="ECO:0000256" key="7">
    <source>
        <dbReference type="ARBA" id="ARBA00022781"/>
    </source>
</evidence>
<comment type="subcellular location">
    <subcellularLocation>
        <location evidence="2">Cytoplasm</location>
    </subcellularLocation>
    <subcellularLocation>
        <location evidence="1">Membrane</location>
    </subcellularLocation>
</comment>
<dbReference type="InterPro" id="IPR027417">
    <property type="entry name" value="P-loop_NTPase"/>
</dbReference>
<evidence type="ECO:0000313" key="21">
    <source>
        <dbReference type="Proteomes" id="UP000293902"/>
    </source>
</evidence>
<evidence type="ECO:0000256" key="6">
    <source>
        <dbReference type="ARBA" id="ARBA00022741"/>
    </source>
</evidence>
<evidence type="ECO:0000256" key="1">
    <source>
        <dbReference type="ARBA" id="ARBA00004370"/>
    </source>
</evidence>
<keyword evidence="19" id="KW-0378">Hydrolase</keyword>
<evidence type="ECO:0000256" key="14">
    <source>
        <dbReference type="ARBA" id="ARBA00023310"/>
    </source>
</evidence>
<dbReference type="FunFam" id="3.40.50.300:FF:002432">
    <property type="entry name" value="ATP synthase subunit alpha, mitochondrial"/>
    <property type="match status" value="1"/>
</dbReference>
<dbReference type="GO" id="GO:0016887">
    <property type="term" value="F:ATP hydrolysis activity"/>
    <property type="evidence" value="ECO:0007669"/>
    <property type="project" value="InterPro"/>
</dbReference>
<evidence type="ECO:0000256" key="12">
    <source>
        <dbReference type="ARBA" id="ARBA00023136"/>
    </source>
</evidence>
<dbReference type="GO" id="GO:0030254">
    <property type="term" value="P:protein secretion by the type III secretion system"/>
    <property type="evidence" value="ECO:0007669"/>
    <property type="project" value="InterPro"/>
</dbReference>
<dbReference type="PANTHER" id="PTHR15184:SF9">
    <property type="entry name" value="SPI-1 TYPE 3 SECRETION SYSTEM ATPASE"/>
    <property type="match status" value="1"/>
</dbReference>
<dbReference type="PROSITE" id="PS00152">
    <property type="entry name" value="ATPASE_ALPHA_BETA"/>
    <property type="match status" value="1"/>
</dbReference>
<dbReference type="Pfam" id="PF02874">
    <property type="entry name" value="ATP-synt_ab_N"/>
    <property type="match status" value="1"/>
</dbReference>
<evidence type="ECO:0000256" key="13">
    <source>
        <dbReference type="ARBA" id="ARBA00023196"/>
    </source>
</evidence>
<dbReference type="GO" id="GO:0030257">
    <property type="term" value="C:type III protein secretion system complex"/>
    <property type="evidence" value="ECO:0007669"/>
    <property type="project" value="InterPro"/>
</dbReference>
<dbReference type="EMBL" id="QLNI01000001">
    <property type="protein sequence ID" value="RAM03930.1"/>
    <property type="molecule type" value="Genomic_DNA"/>
</dbReference>
<dbReference type="FunFam" id="3.40.50.12240:FF:000002">
    <property type="entry name" value="Flagellum-specific ATP synthase FliI"/>
    <property type="match status" value="1"/>
</dbReference>
<dbReference type="GO" id="GO:0046933">
    <property type="term" value="F:proton-transporting ATP synthase activity, rotational mechanism"/>
    <property type="evidence" value="ECO:0007669"/>
    <property type="project" value="TreeGrafter"/>
</dbReference>
<name>A0A328FJF1_9BACT</name>
<keyword evidence="10" id="KW-1278">Translocase</keyword>
<comment type="similarity">
    <text evidence="3">Belongs to the ATPase alpha/beta chains family.</text>
</comment>
<dbReference type="InterPro" id="IPR004100">
    <property type="entry name" value="ATPase_F1/V1/A1_a/bsu_N"/>
</dbReference>
<evidence type="ECO:0000256" key="16">
    <source>
        <dbReference type="ARBA" id="ARBA00034006"/>
    </source>
</evidence>
<evidence type="ECO:0000313" key="19">
    <source>
        <dbReference type="EMBL" id="RAM03930.1"/>
    </source>
</evidence>
<dbReference type="SMART" id="SM00382">
    <property type="entry name" value="AAA"/>
    <property type="match status" value="1"/>
</dbReference>
<dbReference type="Proteomes" id="UP000293902">
    <property type="component" value="Chromosome"/>
</dbReference>
<dbReference type="CDD" id="cd18117">
    <property type="entry name" value="ATP-synt_flagellum-secretory_path_III_N"/>
    <property type="match status" value="1"/>
</dbReference>
<dbReference type="Proteomes" id="UP000248798">
    <property type="component" value="Unassembled WGS sequence"/>
</dbReference>
<dbReference type="EC" id="3.6.3.14" evidence="19"/>
<dbReference type="Pfam" id="PF00006">
    <property type="entry name" value="ATP-synt_ab"/>
    <property type="match status" value="1"/>
</dbReference>
<dbReference type="CDD" id="cd01136">
    <property type="entry name" value="ATPase_flagellum-secretory_path_III"/>
    <property type="match status" value="1"/>
</dbReference>
<dbReference type="InterPro" id="IPR000194">
    <property type="entry name" value="ATPase_F1/V1/A1_a/bsu_nucl-bd"/>
</dbReference>
<dbReference type="GO" id="GO:0045259">
    <property type="term" value="C:proton-transporting ATP synthase complex"/>
    <property type="evidence" value="ECO:0007669"/>
    <property type="project" value="UniProtKB-KW"/>
</dbReference>
<gene>
    <name evidence="19" type="primary">fliI</name>
    <name evidence="19" type="ORF">DO021_00455</name>
    <name evidence="18" type="ORF">EYB58_08470</name>
</gene>
<keyword evidence="13" id="KW-0139">CF(1)</keyword>
<keyword evidence="6" id="KW-0547">Nucleotide-binding</keyword>
<evidence type="ECO:0000313" key="20">
    <source>
        <dbReference type="Proteomes" id="UP000248798"/>
    </source>
</evidence>
<protein>
    <submittedName>
        <fullName evidence="19">Flagellum-specific ATP synthase FliI</fullName>
        <ecNumber evidence="19">3.6.3.14</ecNumber>
    </submittedName>
    <submittedName>
        <fullName evidence="18">FliI/YscN family ATPase</fullName>
    </submittedName>
</protein>